<evidence type="ECO:0000256" key="2">
    <source>
        <dbReference type="SAM" id="SignalP"/>
    </source>
</evidence>
<comment type="caution">
    <text evidence="3">The sequence shown here is derived from an EMBL/GenBank/DDBJ whole genome shotgun (WGS) entry which is preliminary data.</text>
</comment>
<accession>A0A210QGL8</accession>
<keyword evidence="1" id="KW-1133">Transmembrane helix</keyword>
<name>A0A210QGL8_MIZYE</name>
<evidence type="ECO:0000313" key="3">
    <source>
        <dbReference type="EMBL" id="OWF47867.1"/>
    </source>
</evidence>
<organism evidence="3 4">
    <name type="scientific">Mizuhopecten yessoensis</name>
    <name type="common">Japanese scallop</name>
    <name type="synonym">Patinopecten yessoensis</name>
    <dbReference type="NCBI Taxonomy" id="6573"/>
    <lineage>
        <taxon>Eukaryota</taxon>
        <taxon>Metazoa</taxon>
        <taxon>Spiralia</taxon>
        <taxon>Lophotrochozoa</taxon>
        <taxon>Mollusca</taxon>
        <taxon>Bivalvia</taxon>
        <taxon>Autobranchia</taxon>
        <taxon>Pteriomorphia</taxon>
        <taxon>Pectinida</taxon>
        <taxon>Pectinoidea</taxon>
        <taxon>Pectinidae</taxon>
        <taxon>Mizuhopecten</taxon>
    </lineage>
</organism>
<keyword evidence="2" id="KW-0732">Signal</keyword>
<protein>
    <submittedName>
        <fullName evidence="3">Uncharacterized protein</fullName>
    </submittedName>
</protein>
<feature type="signal peptide" evidence="2">
    <location>
        <begin position="1"/>
        <end position="21"/>
    </location>
</feature>
<keyword evidence="1" id="KW-0812">Transmembrane</keyword>
<keyword evidence="1" id="KW-0472">Membrane</keyword>
<dbReference type="EMBL" id="NEDP02003762">
    <property type="protein sequence ID" value="OWF47867.1"/>
    <property type="molecule type" value="Genomic_DNA"/>
</dbReference>
<reference evidence="3 4" key="1">
    <citation type="journal article" date="2017" name="Nat. Ecol. Evol.">
        <title>Scallop genome provides insights into evolution of bilaterian karyotype and development.</title>
        <authorList>
            <person name="Wang S."/>
            <person name="Zhang J."/>
            <person name="Jiao W."/>
            <person name="Li J."/>
            <person name="Xun X."/>
            <person name="Sun Y."/>
            <person name="Guo X."/>
            <person name="Huan P."/>
            <person name="Dong B."/>
            <person name="Zhang L."/>
            <person name="Hu X."/>
            <person name="Sun X."/>
            <person name="Wang J."/>
            <person name="Zhao C."/>
            <person name="Wang Y."/>
            <person name="Wang D."/>
            <person name="Huang X."/>
            <person name="Wang R."/>
            <person name="Lv J."/>
            <person name="Li Y."/>
            <person name="Zhang Z."/>
            <person name="Liu B."/>
            <person name="Lu W."/>
            <person name="Hui Y."/>
            <person name="Liang J."/>
            <person name="Zhou Z."/>
            <person name="Hou R."/>
            <person name="Li X."/>
            <person name="Liu Y."/>
            <person name="Li H."/>
            <person name="Ning X."/>
            <person name="Lin Y."/>
            <person name="Zhao L."/>
            <person name="Xing Q."/>
            <person name="Dou J."/>
            <person name="Li Y."/>
            <person name="Mao J."/>
            <person name="Guo H."/>
            <person name="Dou H."/>
            <person name="Li T."/>
            <person name="Mu C."/>
            <person name="Jiang W."/>
            <person name="Fu Q."/>
            <person name="Fu X."/>
            <person name="Miao Y."/>
            <person name="Liu J."/>
            <person name="Yu Q."/>
            <person name="Li R."/>
            <person name="Liao H."/>
            <person name="Li X."/>
            <person name="Kong Y."/>
            <person name="Jiang Z."/>
            <person name="Chourrout D."/>
            <person name="Li R."/>
            <person name="Bao Z."/>
        </authorList>
    </citation>
    <scope>NUCLEOTIDE SEQUENCE [LARGE SCALE GENOMIC DNA]</scope>
    <source>
        <strain evidence="3 4">PY_sf001</strain>
    </source>
</reference>
<sequence length="239" mass="26714">MNSRMVVLMFTFLLLDESTLAVCDLYWDVDRHWYGSKDDCARKKGSYNFIHNLETWKQLNHGGNSIDHIYRSDSTGNLADLCPGNNYTLLNSTSTGCLNVYSNRSVAICNNDTVLCYKGTEPHNTASDVWTTTGSMTTPYDVTSTQKSNSTSCSCGDKKNWSTQLGHDELQNLIQELKSQVAVDRKDLSAWKRKSVSVYDSRPSNVAIGCVAIAFLTTAATLIIVPDIISLVRFLHNRY</sequence>
<evidence type="ECO:0000313" key="4">
    <source>
        <dbReference type="Proteomes" id="UP000242188"/>
    </source>
</evidence>
<feature type="chain" id="PRO_5013210746" evidence="2">
    <location>
        <begin position="22"/>
        <end position="239"/>
    </location>
</feature>
<feature type="transmembrane region" description="Helical" evidence="1">
    <location>
        <begin position="206"/>
        <end position="229"/>
    </location>
</feature>
<keyword evidence="4" id="KW-1185">Reference proteome</keyword>
<dbReference type="AlphaFoldDB" id="A0A210QGL8"/>
<gene>
    <name evidence="3" type="ORF">KP79_PYT22822</name>
</gene>
<proteinExistence type="predicted"/>
<dbReference type="Proteomes" id="UP000242188">
    <property type="component" value="Unassembled WGS sequence"/>
</dbReference>
<evidence type="ECO:0000256" key="1">
    <source>
        <dbReference type="SAM" id="Phobius"/>
    </source>
</evidence>